<reference evidence="2" key="1">
    <citation type="submission" date="2023-02" db="EMBL/GenBank/DDBJ databases">
        <title>Nocardiopsis ansamitocini NBRC 112285.</title>
        <authorList>
            <person name="Ichikawa N."/>
            <person name="Sato H."/>
            <person name="Tonouchi N."/>
        </authorList>
    </citation>
    <scope>NUCLEOTIDE SEQUENCE</scope>
    <source>
        <strain evidence="2">NBRC 112285</strain>
    </source>
</reference>
<sequence>MNVAVRLGVYGVGLVVAFGGAFGAGRLLAPALPAVSTSEPAHQGSHVESDTAGDSGEHSAAVGLQTAVDGYALDLVGAPDTVGESAPLQIRITGPDGAPVTDFAEVHEKRLHLVVVARDGTGYQHLHPELDPSGVWSVALTLEEAGPYRVFADFRPTGHEGLVLGADLALPGDYRPASRPEPAPTTRVGDYTVELDGELATDAENTLAFTVNRDGEPVTDLQPHLGAYGHLVALRVGDLGYLHVHPGPDADPGPEIAMAVQAPSAGDYLLYLDFTHENKVHTAEFVVSADTEESR</sequence>
<gene>
    <name evidence="2" type="ORF">Nans01_44260</name>
</gene>
<protein>
    <recommendedName>
        <fullName evidence="4">Secreted protein</fullName>
    </recommendedName>
</protein>
<keyword evidence="3" id="KW-1185">Reference proteome</keyword>
<evidence type="ECO:0000313" key="3">
    <source>
        <dbReference type="Proteomes" id="UP001165092"/>
    </source>
</evidence>
<organism evidence="2 3">
    <name type="scientific">Nocardiopsis ansamitocini</name>
    <dbReference type="NCBI Taxonomy" id="1670832"/>
    <lineage>
        <taxon>Bacteria</taxon>
        <taxon>Bacillati</taxon>
        <taxon>Actinomycetota</taxon>
        <taxon>Actinomycetes</taxon>
        <taxon>Streptosporangiales</taxon>
        <taxon>Nocardiopsidaceae</taxon>
        <taxon>Nocardiopsis</taxon>
    </lineage>
</organism>
<evidence type="ECO:0000256" key="1">
    <source>
        <dbReference type="SAM" id="MobiDB-lite"/>
    </source>
</evidence>
<dbReference type="EMBL" id="BSQG01000011">
    <property type="protein sequence ID" value="GLU50075.1"/>
    <property type="molecule type" value="Genomic_DNA"/>
</dbReference>
<dbReference type="AlphaFoldDB" id="A0A9W6ULH1"/>
<accession>A0A9W6ULH1</accession>
<evidence type="ECO:0008006" key="4">
    <source>
        <dbReference type="Google" id="ProtNLM"/>
    </source>
</evidence>
<name>A0A9W6ULH1_9ACTN</name>
<dbReference type="RefSeq" id="WP_285761613.1">
    <property type="nucleotide sequence ID" value="NZ_BSQG01000011.1"/>
</dbReference>
<dbReference type="Proteomes" id="UP001165092">
    <property type="component" value="Unassembled WGS sequence"/>
</dbReference>
<proteinExistence type="predicted"/>
<feature type="region of interest" description="Disordered" evidence="1">
    <location>
        <begin position="37"/>
        <end position="58"/>
    </location>
</feature>
<evidence type="ECO:0000313" key="2">
    <source>
        <dbReference type="EMBL" id="GLU50075.1"/>
    </source>
</evidence>
<comment type="caution">
    <text evidence="2">The sequence shown here is derived from an EMBL/GenBank/DDBJ whole genome shotgun (WGS) entry which is preliminary data.</text>
</comment>